<evidence type="ECO:0000256" key="1">
    <source>
        <dbReference type="ARBA" id="ARBA00007637"/>
    </source>
</evidence>
<keyword evidence="2" id="KW-0520">NAD</keyword>
<dbReference type="OrthoDB" id="674948at2759"/>
<dbReference type="AlphaFoldDB" id="A0A1U7Z925"/>
<dbReference type="RefSeq" id="XP_010243587.1">
    <property type="nucleotide sequence ID" value="XM_010245285.2"/>
</dbReference>
<dbReference type="KEGG" id="nnu:104587606"/>
<accession>A0A1U7Z925</accession>
<keyword evidence="3" id="KW-0413">Isomerase</keyword>
<sequence length="358" mass="39427">MAAIGVAYCSSSGNTVVPWSGRFLPSSRTLIPLFRKPNFSAKRRSSMASPLQLQVHACSTVGAPNERLDLEVSSPSLVGENDLLIIGPGVLGRMVAEQWRKEYPGCQIFGQTMTTNHHDELVKIGINPSLRGTRSPQQFPFVIFCAPPYRTADYPGDVRLAASNWSGEGSFIFTSSSAPYDCNDNGSCNEVLNLLQHIVLLMAMQDSPIVPLGRSPRTDILLKAESVVLELGGCVLRLAGLYKADRGAHNYWLEKGTVEVRPDHILNLIHYEDAASLSISIMKKKLRGRIFLGCDNNPLSRQEMMDLVNSSGKFSKKFEAFTGTDDPLGKRLNNSKTRAEIGWEPKYPSFAHFLGLPK</sequence>
<dbReference type="Gene3D" id="3.40.50.720">
    <property type="entry name" value="NAD(P)-binding Rossmann-like Domain"/>
    <property type="match status" value="1"/>
</dbReference>
<keyword evidence="4" id="KW-1185">Reference proteome</keyword>
<dbReference type="SUPFAM" id="SSF51735">
    <property type="entry name" value="NAD(P)-binding Rossmann-fold domains"/>
    <property type="match status" value="1"/>
</dbReference>
<dbReference type="PANTHER" id="PTHR43574">
    <property type="entry name" value="EPIMERASE-RELATED"/>
    <property type="match status" value="1"/>
</dbReference>
<dbReference type="OMA" id="DHHEELV"/>
<gene>
    <name evidence="5" type="primary">LOC104587606</name>
</gene>
<dbReference type="Proteomes" id="UP000189703">
    <property type="component" value="Unplaced"/>
</dbReference>
<comment type="similarity">
    <text evidence="1">Belongs to the NAD(P)-dependent epimerase/dehydratase family.</text>
</comment>
<dbReference type="InterPro" id="IPR036291">
    <property type="entry name" value="NAD(P)-bd_dom_sf"/>
</dbReference>
<evidence type="ECO:0000313" key="4">
    <source>
        <dbReference type="Proteomes" id="UP000189703"/>
    </source>
</evidence>
<reference evidence="5" key="1">
    <citation type="submission" date="2025-08" db="UniProtKB">
        <authorList>
            <consortium name="RefSeq"/>
        </authorList>
    </citation>
    <scope>IDENTIFICATION</scope>
</reference>
<evidence type="ECO:0000313" key="5">
    <source>
        <dbReference type="RefSeq" id="XP_010243587.1"/>
    </source>
</evidence>
<protein>
    <submittedName>
        <fullName evidence="5">Uncharacterized protein LOC104587606</fullName>
    </submittedName>
</protein>
<dbReference type="InParanoid" id="A0A1U7Z925"/>
<dbReference type="GO" id="GO:0009507">
    <property type="term" value="C:chloroplast"/>
    <property type="evidence" value="ECO:0000318"/>
    <property type="project" value="GO_Central"/>
</dbReference>
<organism evidence="4 5">
    <name type="scientific">Nelumbo nucifera</name>
    <name type="common">Sacred lotus</name>
    <dbReference type="NCBI Taxonomy" id="4432"/>
    <lineage>
        <taxon>Eukaryota</taxon>
        <taxon>Viridiplantae</taxon>
        <taxon>Streptophyta</taxon>
        <taxon>Embryophyta</taxon>
        <taxon>Tracheophyta</taxon>
        <taxon>Spermatophyta</taxon>
        <taxon>Magnoliopsida</taxon>
        <taxon>Proteales</taxon>
        <taxon>Nelumbonaceae</taxon>
        <taxon>Nelumbo</taxon>
    </lineage>
</organism>
<proteinExistence type="inferred from homology"/>
<evidence type="ECO:0000256" key="2">
    <source>
        <dbReference type="ARBA" id="ARBA00023027"/>
    </source>
</evidence>
<name>A0A1U7Z925_NELNU</name>
<evidence type="ECO:0000256" key="3">
    <source>
        <dbReference type="ARBA" id="ARBA00023235"/>
    </source>
</evidence>
<dbReference type="GeneID" id="104587606"/>
<dbReference type="GO" id="GO:0016854">
    <property type="term" value="F:racemase and epimerase activity"/>
    <property type="evidence" value="ECO:0000318"/>
    <property type="project" value="GO_Central"/>
</dbReference>
<dbReference type="FunCoup" id="A0A1U7Z925">
    <property type="interactions" value="1173"/>
</dbReference>
<dbReference type="eggNOG" id="ENOG502QSRK">
    <property type="taxonomic scope" value="Eukaryota"/>
</dbReference>